<feature type="binding site" evidence="12">
    <location>
        <begin position="39"/>
        <end position="46"/>
    </location>
    <ligand>
        <name>ATP</name>
        <dbReference type="ChEBI" id="CHEBI:30616"/>
        <label>1</label>
    </ligand>
</feature>
<evidence type="ECO:0000313" key="14">
    <source>
        <dbReference type="EMBL" id="PKK90349.1"/>
    </source>
</evidence>
<comment type="function">
    <text evidence="12">A translation factor that gates the progression of the 70S ribosomal initiation complex (IC, containing tRNA(fMet) in the P-site) into the translation elongation cycle by using a mechanism sensitive to the ATP/ADP ratio. Binds to the 70S ribosome E-site where it modulates the state of the translating ribosome during subunit translocation. ATP hydrolysis probably frees it from the ribosome, which can enter the elongation phase.</text>
</comment>
<dbReference type="InterPro" id="IPR022374">
    <property type="entry name" value="EttA"/>
</dbReference>
<dbReference type="GO" id="GO:0006412">
    <property type="term" value="P:translation"/>
    <property type="evidence" value="ECO:0007669"/>
    <property type="project" value="UniProtKB-KW"/>
</dbReference>
<proteinExistence type="inferred from homology"/>
<keyword evidence="11 12" id="KW-0648">Protein biosynthesis</keyword>
<dbReference type="CDD" id="cd03221">
    <property type="entry name" value="ABCF_EF-3"/>
    <property type="match status" value="2"/>
</dbReference>
<comment type="subcellular location">
    <subcellularLocation>
        <location evidence="12">Cytoplasm</location>
    </subcellularLocation>
    <text evidence="12">Associates with ribosomes and polysomes.</text>
</comment>
<dbReference type="PANTHER" id="PTHR43858">
    <property type="entry name" value="ENERGY-DEPENDENT TRANSLATIONAL THROTTLE PROTEIN ETTA"/>
    <property type="match status" value="1"/>
</dbReference>
<comment type="caution">
    <text evidence="12">Lacks conserved residue(s) required for the propagation of feature annotation.</text>
</comment>
<evidence type="ECO:0000256" key="8">
    <source>
        <dbReference type="ARBA" id="ARBA00022840"/>
    </source>
</evidence>
<evidence type="ECO:0000256" key="1">
    <source>
        <dbReference type="ARBA" id="ARBA00005868"/>
    </source>
</evidence>
<comment type="similarity">
    <text evidence="1 12">Belongs to the ABC transporter superfamily. ABCF family. Translational throttle EttA subfamily.</text>
</comment>
<dbReference type="GO" id="GO:0005737">
    <property type="term" value="C:cytoplasm"/>
    <property type="evidence" value="ECO:0007669"/>
    <property type="project" value="UniProtKB-SubCell"/>
</dbReference>
<dbReference type="Proteomes" id="UP000233256">
    <property type="component" value="Unassembled WGS sequence"/>
</dbReference>
<accession>A0A2N1PPT4</accession>
<dbReference type="PANTHER" id="PTHR43858:SF1">
    <property type="entry name" value="ABC TRANSPORTER-RELATED PROTEIN"/>
    <property type="match status" value="1"/>
</dbReference>
<evidence type="ECO:0000256" key="5">
    <source>
        <dbReference type="ARBA" id="ARBA00022737"/>
    </source>
</evidence>
<dbReference type="SUPFAM" id="SSF52540">
    <property type="entry name" value="P-loop containing nucleoside triphosphate hydrolases"/>
    <property type="match status" value="2"/>
</dbReference>
<comment type="domain">
    <text evidence="12">The P-site tRNA interaction motif (PtIM domain) probably interacts with the P-site tRNA(fMet) as well as the 23S rRNA.</text>
</comment>
<dbReference type="GO" id="GO:0043022">
    <property type="term" value="F:ribosome binding"/>
    <property type="evidence" value="ECO:0007669"/>
    <property type="project" value="UniProtKB-UniRule"/>
</dbReference>
<reference evidence="14 15" key="1">
    <citation type="journal article" date="2017" name="ISME J.">
        <title>Potential for microbial H2 and metal transformations associated with novel bacteria and archaea in deep terrestrial subsurface sediments.</title>
        <authorList>
            <person name="Hernsdorf A.W."/>
            <person name="Amano Y."/>
            <person name="Miyakawa K."/>
            <person name="Ise K."/>
            <person name="Suzuki Y."/>
            <person name="Anantharaman K."/>
            <person name="Probst A."/>
            <person name="Burstein D."/>
            <person name="Thomas B.C."/>
            <person name="Banfield J.F."/>
        </authorList>
    </citation>
    <scope>NUCLEOTIDE SEQUENCE [LARGE SCALE GENOMIC DNA]</scope>
    <source>
        <strain evidence="14">HGW-Wallbacteria-1</strain>
    </source>
</reference>
<dbReference type="SMART" id="SM00382">
    <property type="entry name" value="AAA"/>
    <property type="match status" value="2"/>
</dbReference>
<comment type="subunit">
    <text evidence="12">Monomer. Probably contacts ribosomal proteins L1, L5, L33 and S7, the 16S and 23S rRNA and the P-site containing tRNA(fMet).</text>
</comment>
<comment type="caution">
    <text evidence="14">The sequence shown here is derived from an EMBL/GenBank/DDBJ whole genome shotgun (WGS) entry which is preliminary data.</text>
</comment>
<evidence type="ECO:0000256" key="6">
    <source>
        <dbReference type="ARBA" id="ARBA00022741"/>
    </source>
</evidence>
<dbReference type="InterPro" id="IPR003593">
    <property type="entry name" value="AAA+_ATPase"/>
</dbReference>
<sequence>MAGEYIYTMYGMNRHFGPKHVLKNINLSFYHGAKIGIVGDNGAGKSTLLRIMAGLDPDFTGHAEVLKGTKVRLVEQEPVLEQGKTVREHLEMAVGPMMAMLKEYEEITEKMGEMDPDEMDRALEKMGNLQEKIENAGGWEIETQLSVAANALCLPPDEMVVDDLSGGEQRRVALCMALLEQPQLLLLDEPTNHLDAETVLWLENQLKEYPGTVIVSTHDRYFLDKVTKWILELREGQGIPFEGNYTSWLSQRLDEMAKGEKRDSSRKSAILKELEWIRMSSKDRREISNRRIRDYEQLMIRERSRTEGETTTIQIPSGDPLGDKVVVAKELTKSFGGNVLFKDLEMNMPKGAVVGIIGPNGAGKTTLFKMIMNQETADSGTLEMGDSVKPCWVEQFRTDLDREKTVYEEVSEGVDEIQVGQFKINARAYLGRFGFKGSDQQQKVGHLSGGSRNRLHLAKMLKQGGNLLLLDEPTNDLAIGILRLLEEGINDFSGCVMVISHDRFFLNRVCTHLLVFEGDARARWFEGNWEEYEAVRRKEIGDRMFENRRAKYRRFAL</sequence>
<evidence type="ECO:0000256" key="12">
    <source>
        <dbReference type="HAMAP-Rule" id="MF_00847"/>
    </source>
</evidence>
<organism evidence="14 15">
    <name type="scientific">Candidatus Wallbacteria bacterium HGW-Wallbacteria-1</name>
    <dbReference type="NCBI Taxonomy" id="2013854"/>
    <lineage>
        <taxon>Bacteria</taxon>
        <taxon>Candidatus Walliibacteriota</taxon>
    </lineage>
</organism>
<dbReference type="GO" id="GO:0005524">
    <property type="term" value="F:ATP binding"/>
    <property type="evidence" value="ECO:0007669"/>
    <property type="project" value="UniProtKB-UniRule"/>
</dbReference>
<comment type="domain">
    <text evidence="12">The arm domain is inserted in the first ABC transporter domain. Probably contacts ribosomal protein L1.</text>
</comment>
<name>A0A2N1PPT4_9BACT</name>
<keyword evidence="10 12" id="KW-0694">RNA-binding</keyword>
<dbReference type="EMBL" id="PGXC01000006">
    <property type="protein sequence ID" value="PKK90349.1"/>
    <property type="molecule type" value="Genomic_DNA"/>
</dbReference>
<evidence type="ECO:0000313" key="15">
    <source>
        <dbReference type="Proteomes" id="UP000233256"/>
    </source>
</evidence>
<evidence type="ECO:0000259" key="13">
    <source>
        <dbReference type="PROSITE" id="PS50893"/>
    </source>
</evidence>
<feature type="domain" description="ABC transporter" evidence="13">
    <location>
        <begin position="326"/>
        <end position="543"/>
    </location>
</feature>
<feature type="binding site" evidence="12">
    <location>
        <begin position="358"/>
        <end position="365"/>
    </location>
    <ligand>
        <name>ATP</name>
        <dbReference type="ChEBI" id="CHEBI:30616"/>
        <label>2</label>
    </ligand>
</feature>
<protein>
    <recommendedName>
        <fullName evidence="12">Energy-dependent translational throttle protein EttA</fullName>
        <ecNumber evidence="12">3.6.1.-</ecNumber>
    </recommendedName>
    <alternativeName>
        <fullName evidence="12">Translational regulatory factor EttA</fullName>
    </alternativeName>
</protein>
<dbReference type="PROSITE" id="PS50893">
    <property type="entry name" value="ABC_TRANSPORTER_2"/>
    <property type="match status" value="2"/>
</dbReference>
<dbReference type="Gene3D" id="3.40.50.300">
    <property type="entry name" value="P-loop containing nucleotide triphosphate hydrolases"/>
    <property type="match status" value="2"/>
</dbReference>
<dbReference type="InterPro" id="IPR027417">
    <property type="entry name" value="P-loop_NTPase"/>
</dbReference>
<keyword evidence="9 12" id="KW-0810">Translation regulation</keyword>
<evidence type="ECO:0000256" key="11">
    <source>
        <dbReference type="ARBA" id="ARBA00022917"/>
    </source>
</evidence>
<keyword evidence="3 12" id="KW-0820">tRNA-binding</keyword>
<feature type="domain" description="ABC transporter" evidence="13">
    <location>
        <begin position="7"/>
        <end position="261"/>
    </location>
</feature>
<evidence type="ECO:0000256" key="10">
    <source>
        <dbReference type="ARBA" id="ARBA00022884"/>
    </source>
</evidence>
<dbReference type="FunFam" id="3.40.50.300:FF:000183">
    <property type="entry name" value="ABC transporter ATP-binding protein yjjK"/>
    <property type="match status" value="1"/>
</dbReference>
<dbReference type="EC" id="3.6.1.-" evidence="12"/>
<dbReference type="GO" id="GO:0045900">
    <property type="term" value="P:negative regulation of translational elongation"/>
    <property type="evidence" value="ECO:0007669"/>
    <property type="project" value="UniProtKB-UniRule"/>
</dbReference>
<dbReference type="InterPro" id="IPR017871">
    <property type="entry name" value="ABC_transporter-like_CS"/>
</dbReference>
<keyword evidence="8 12" id="KW-0067">ATP-binding</keyword>
<dbReference type="GO" id="GO:0000049">
    <property type="term" value="F:tRNA binding"/>
    <property type="evidence" value="ECO:0007669"/>
    <property type="project" value="UniProtKB-UniRule"/>
</dbReference>
<gene>
    <name evidence="12" type="primary">ettA</name>
    <name evidence="14" type="ORF">CVV64_10320</name>
</gene>
<evidence type="ECO:0000256" key="9">
    <source>
        <dbReference type="ARBA" id="ARBA00022845"/>
    </source>
</evidence>
<evidence type="ECO:0000256" key="2">
    <source>
        <dbReference type="ARBA" id="ARBA00022490"/>
    </source>
</evidence>
<dbReference type="HAMAP" id="MF_00847">
    <property type="entry name" value="EttA"/>
    <property type="match status" value="1"/>
</dbReference>
<evidence type="ECO:0000256" key="7">
    <source>
        <dbReference type="ARBA" id="ARBA00022801"/>
    </source>
</evidence>
<dbReference type="GO" id="GO:0016887">
    <property type="term" value="F:ATP hydrolysis activity"/>
    <property type="evidence" value="ECO:0007669"/>
    <property type="project" value="UniProtKB-UniRule"/>
</dbReference>
<keyword evidence="7 12" id="KW-0378">Hydrolase</keyword>
<keyword evidence="6 12" id="KW-0547">Nucleotide-binding</keyword>
<dbReference type="AlphaFoldDB" id="A0A2N1PPT4"/>
<dbReference type="PROSITE" id="PS00211">
    <property type="entry name" value="ABC_TRANSPORTER_1"/>
    <property type="match status" value="1"/>
</dbReference>
<dbReference type="GO" id="GO:0019843">
    <property type="term" value="F:rRNA binding"/>
    <property type="evidence" value="ECO:0007669"/>
    <property type="project" value="UniProtKB-UniRule"/>
</dbReference>
<comment type="catalytic activity">
    <reaction evidence="12">
        <text>ATP + H2O = ADP + phosphate + H(+)</text>
        <dbReference type="Rhea" id="RHEA:13065"/>
        <dbReference type="ChEBI" id="CHEBI:15377"/>
        <dbReference type="ChEBI" id="CHEBI:15378"/>
        <dbReference type="ChEBI" id="CHEBI:30616"/>
        <dbReference type="ChEBI" id="CHEBI:43474"/>
        <dbReference type="ChEBI" id="CHEBI:456216"/>
    </reaction>
</comment>
<dbReference type="Pfam" id="PF00005">
    <property type="entry name" value="ABC_tran"/>
    <property type="match status" value="2"/>
</dbReference>
<dbReference type="FunFam" id="3.40.50.300:FF:000011">
    <property type="entry name" value="Putative ABC transporter ATP-binding component"/>
    <property type="match status" value="1"/>
</dbReference>
<keyword evidence="2 12" id="KW-0963">Cytoplasm</keyword>
<dbReference type="InterPro" id="IPR003439">
    <property type="entry name" value="ABC_transporter-like_ATP-bd"/>
</dbReference>
<keyword evidence="4 12" id="KW-0699">rRNA-binding</keyword>
<keyword evidence="5 12" id="KW-0677">Repeat</keyword>
<dbReference type="NCBIfam" id="NF008775">
    <property type="entry name" value="PRK11819.1"/>
    <property type="match status" value="1"/>
</dbReference>
<evidence type="ECO:0000256" key="3">
    <source>
        <dbReference type="ARBA" id="ARBA00022555"/>
    </source>
</evidence>
<evidence type="ECO:0000256" key="4">
    <source>
        <dbReference type="ARBA" id="ARBA00022730"/>
    </source>
</evidence>